<evidence type="ECO:0000259" key="4">
    <source>
        <dbReference type="PROSITE" id="PS50893"/>
    </source>
</evidence>
<sequence>MEGKIETVTAVSEVSIEKKHKIPVVEMTGIYKIFKQKKIEVMAVRGIDLKIYPGELVVIMGPSGSGKTTLLNCLCGIEKPNAGSVKIKGLEITKLRDEGIQKLLQDEIGIIFQSFNLIPSLTASGNVELPMIVADKIDKKSRKERVKSLLQAVSLDHRMNHRPSTMSGGEKQRLSIAMAFANDPALVIADEPTASVDSVSAENILTVFKEFMQSNPDKALLIVTHDPAVRKIADYTLVIRDGQFVRRIDGKSDDAEIEYESNGSDMLTDMSLSRSNDATNKLIQPKNFPKLNEVKLCPHCHSTNIVKKIDKNDVYCAIHDFKIVQKAAIFCKECNELSFVAVTAHDLNKVKINEMESLD</sequence>
<accession>A0ABY6HP87</accession>
<dbReference type="InterPro" id="IPR003593">
    <property type="entry name" value="AAA+_ATPase"/>
</dbReference>
<dbReference type="SUPFAM" id="SSF52540">
    <property type="entry name" value="P-loop containing nucleoside triphosphate hydrolases"/>
    <property type="match status" value="1"/>
</dbReference>
<evidence type="ECO:0000313" key="5">
    <source>
        <dbReference type="EMBL" id="UYP45138.1"/>
    </source>
</evidence>
<keyword evidence="3 5" id="KW-0067">ATP-binding</keyword>
<dbReference type="SMART" id="SM00382">
    <property type="entry name" value="AAA"/>
    <property type="match status" value="1"/>
</dbReference>
<evidence type="ECO:0000313" key="6">
    <source>
        <dbReference type="Proteomes" id="UP001208689"/>
    </source>
</evidence>
<dbReference type="PANTHER" id="PTHR24220">
    <property type="entry name" value="IMPORT ATP-BINDING PROTEIN"/>
    <property type="match status" value="1"/>
</dbReference>
<evidence type="ECO:0000256" key="3">
    <source>
        <dbReference type="ARBA" id="ARBA00022840"/>
    </source>
</evidence>
<dbReference type="Gene3D" id="3.40.50.300">
    <property type="entry name" value="P-loop containing nucleotide triphosphate hydrolases"/>
    <property type="match status" value="1"/>
</dbReference>
<dbReference type="Pfam" id="PF00005">
    <property type="entry name" value="ABC_tran"/>
    <property type="match status" value="1"/>
</dbReference>
<keyword evidence="6" id="KW-1185">Reference proteome</keyword>
<dbReference type="InterPro" id="IPR027417">
    <property type="entry name" value="P-loop_NTPase"/>
</dbReference>
<dbReference type="InterPro" id="IPR015854">
    <property type="entry name" value="ABC_transpr_LolD-like"/>
</dbReference>
<keyword evidence="2" id="KW-0547">Nucleotide-binding</keyword>
<dbReference type="EMBL" id="CP104013">
    <property type="protein sequence ID" value="UYP45138.1"/>
    <property type="molecule type" value="Genomic_DNA"/>
</dbReference>
<evidence type="ECO:0000256" key="2">
    <source>
        <dbReference type="ARBA" id="ARBA00022741"/>
    </source>
</evidence>
<dbReference type="InterPro" id="IPR017911">
    <property type="entry name" value="MacB-like_ATP-bd"/>
</dbReference>
<dbReference type="InterPro" id="IPR003439">
    <property type="entry name" value="ABC_transporter-like_ATP-bd"/>
</dbReference>
<feature type="domain" description="ABC transporter" evidence="4">
    <location>
        <begin position="25"/>
        <end position="266"/>
    </location>
</feature>
<dbReference type="GO" id="GO:0005524">
    <property type="term" value="F:ATP binding"/>
    <property type="evidence" value="ECO:0007669"/>
    <property type="project" value="UniProtKB-KW"/>
</dbReference>
<evidence type="ECO:0000256" key="1">
    <source>
        <dbReference type="ARBA" id="ARBA00022448"/>
    </source>
</evidence>
<proteinExistence type="predicted"/>
<reference evidence="5" key="1">
    <citation type="submission" date="2022-09" db="EMBL/GenBank/DDBJ databases">
        <title>Actin cytoskeleton and complex cell architecture in an #Asgard archaeon.</title>
        <authorList>
            <person name="Ponce Toledo R.I."/>
            <person name="Schleper C."/>
            <person name="Rodrigues Oliveira T."/>
            <person name="Wollweber F."/>
            <person name="Xu J."/>
            <person name="Rittmann S."/>
            <person name="Klingl A."/>
            <person name="Pilhofer M."/>
        </authorList>
    </citation>
    <scope>NUCLEOTIDE SEQUENCE</scope>
    <source>
        <strain evidence="5">B-35</strain>
    </source>
</reference>
<name>A0ABY6HP87_9ARCH</name>
<dbReference type="Proteomes" id="UP001208689">
    <property type="component" value="Chromosome"/>
</dbReference>
<dbReference type="PROSITE" id="PS50893">
    <property type="entry name" value="ABC_TRANSPORTER_2"/>
    <property type="match status" value="1"/>
</dbReference>
<dbReference type="PANTHER" id="PTHR24220:SF86">
    <property type="entry name" value="ABC TRANSPORTER ABCH.1"/>
    <property type="match status" value="1"/>
</dbReference>
<keyword evidence="1" id="KW-0813">Transport</keyword>
<gene>
    <name evidence="5" type="ORF">NEF87_001423</name>
</gene>
<protein>
    <submittedName>
        <fullName evidence="5">Vitamin B12 import ATP-binding protein BtuD</fullName>
    </submittedName>
</protein>
<dbReference type="InterPro" id="IPR017871">
    <property type="entry name" value="ABC_transporter-like_CS"/>
</dbReference>
<dbReference type="PROSITE" id="PS00211">
    <property type="entry name" value="ABC_TRANSPORTER_1"/>
    <property type="match status" value="1"/>
</dbReference>
<dbReference type="CDD" id="cd03255">
    <property type="entry name" value="ABC_MJ0796_LolCDE_FtsE"/>
    <property type="match status" value="1"/>
</dbReference>
<organism evidence="5 6">
    <name type="scientific">Candidatus Lokiarchaeum ossiferum</name>
    <dbReference type="NCBI Taxonomy" id="2951803"/>
    <lineage>
        <taxon>Archaea</taxon>
        <taxon>Promethearchaeati</taxon>
        <taxon>Promethearchaeota</taxon>
        <taxon>Promethearchaeia</taxon>
        <taxon>Promethearchaeales</taxon>
        <taxon>Promethearchaeaceae</taxon>
        <taxon>Candidatus Lokiarchaeum</taxon>
    </lineage>
</organism>